<gene>
    <name evidence="2" type="ORF">EV147_0899</name>
</gene>
<dbReference type="Proteomes" id="UP000291078">
    <property type="component" value="Unassembled WGS sequence"/>
</dbReference>
<dbReference type="AlphaFoldDB" id="A0A4Q7S680"/>
<keyword evidence="1" id="KW-0812">Transmembrane</keyword>
<dbReference type="EMBL" id="SGXM01000001">
    <property type="protein sequence ID" value="RZT41886.1"/>
    <property type="molecule type" value="Genomic_DNA"/>
</dbReference>
<sequence length="76" mass="8218">MTPTPSHAAHAPRPWYREPWPWILMAGPLLAMIGCGVTIWLANTHADVPVQDASRHGLVVEKIDAAAGTTAPRSRP</sequence>
<evidence type="ECO:0000256" key="1">
    <source>
        <dbReference type="SAM" id="Phobius"/>
    </source>
</evidence>
<reference evidence="2 3" key="1">
    <citation type="journal article" date="2015" name="Stand. Genomic Sci.">
        <title>Genomic Encyclopedia of Bacterial and Archaeal Type Strains, Phase III: the genomes of soil and plant-associated and newly described type strains.</title>
        <authorList>
            <person name="Whitman W.B."/>
            <person name="Woyke T."/>
            <person name="Klenk H.P."/>
            <person name="Zhou Y."/>
            <person name="Lilburn T.G."/>
            <person name="Beck B.J."/>
            <person name="De Vos P."/>
            <person name="Vandamme P."/>
            <person name="Eisen J.A."/>
            <person name="Garrity G."/>
            <person name="Hugenholtz P."/>
            <person name="Kyrpides N.C."/>
        </authorList>
    </citation>
    <scope>NUCLEOTIDE SEQUENCE [LARGE SCALE GENOMIC DNA]</scope>
    <source>
        <strain evidence="2 3">ASC-9842</strain>
    </source>
</reference>
<dbReference type="RefSeq" id="WP_130389892.1">
    <property type="nucleotide sequence ID" value="NZ_SGXM01000001.1"/>
</dbReference>
<protein>
    <recommendedName>
        <fullName evidence="4">FixH family protein</fullName>
    </recommendedName>
</protein>
<keyword evidence="1" id="KW-1133">Transmembrane helix</keyword>
<comment type="caution">
    <text evidence="2">The sequence shown here is derived from an EMBL/GenBank/DDBJ whole genome shotgun (WGS) entry which is preliminary data.</text>
</comment>
<feature type="transmembrane region" description="Helical" evidence="1">
    <location>
        <begin position="20"/>
        <end position="42"/>
    </location>
</feature>
<organism evidence="2 3">
    <name type="scientific">Cupriavidus agavae</name>
    <dbReference type="NCBI Taxonomy" id="1001822"/>
    <lineage>
        <taxon>Bacteria</taxon>
        <taxon>Pseudomonadati</taxon>
        <taxon>Pseudomonadota</taxon>
        <taxon>Betaproteobacteria</taxon>
        <taxon>Burkholderiales</taxon>
        <taxon>Burkholderiaceae</taxon>
        <taxon>Cupriavidus</taxon>
    </lineage>
</organism>
<evidence type="ECO:0000313" key="3">
    <source>
        <dbReference type="Proteomes" id="UP000291078"/>
    </source>
</evidence>
<proteinExistence type="predicted"/>
<dbReference type="OrthoDB" id="5295180at2"/>
<keyword evidence="1" id="KW-0472">Membrane</keyword>
<evidence type="ECO:0000313" key="2">
    <source>
        <dbReference type="EMBL" id="RZT41886.1"/>
    </source>
</evidence>
<accession>A0A4Q7S680</accession>
<name>A0A4Q7S680_9BURK</name>
<keyword evidence="3" id="KW-1185">Reference proteome</keyword>
<evidence type="ECO:0008006" key="4">
    <source>
        <dbReference type="Google" id="ProtNLM"/>
    </source>
</evidence>